<evidence type="ECO:0000256" key="5">
    <source>
        <dbReference type="ARBA" id="ARBA00022989"/>
    </source>
</evidence>
<reference evidence="9 10" key="1">
    <citation type="journal article" date="2005" name="Arch. Microbiol.">
        <title>The genome sequence of an anaerobic aromatic-degrading denitrifying bacterium, strain EbN1.</title>
        <authorList>
            <person name="Rabus R."/>
            <person name="Kube M."/>
            <person name="Heider J."/>
            <person name="Beck A."/>
            <person name="Heitmann K."/>
            <person name="Widdel F."/>
            <person name="Reinhardt R."/>
        </authorList>
    </citation>
    <scope>NUCLEOTIDE SEQUENCE [LARGE SCALE GENOMIC DNA]</scope>
    <source>
        <strain evidence="9 10">EbN1</strain>
    </source>
</reference>
<evidence type="ECO:0000256" key="1">
    <source>
        <dbReference type="ARBA" id="ARBA00004141"/>
    </source>
</evidence>
<dbReference type="HOGENOM" id="CLU_024920_0_1_4"/>
<gene>
    <name evidence="9" type="primary">wcaJ</name>
    <name evidence="9" type="ORF">ebA1531</name>
</gene>
<dbReference type="GO" id="GO:0016020">
    <property type="term" value="C:membrane"/>
    <property type="evidence" value="ECO:0007669"/>
    <property type="project" value="UniProtKB-SubCell"/>
</dbReference>
<dbReference type="STRING" id="76114.ebA1531"/>
<evidence type="ECO:0000256" key="3">
    <source>
        <dbReference type="ARBA" id="ARBA00022679"/>
    </source>
</evidence>
<feature type="transmembrane region" description="Helical" evidence="7">
    <location>
        <begin position="20"/>
        <end position="41"/>
    </location>
</feature>
<proteinExistence type="inferred from homology"/>
<dbReference type="GO" id="GO:0089702">
    <property type="term" value="F:undecaprenyl-phosphate glucose phosphotransferase activity"/>
    <property type="evidence" value="ECO:0007669"/>
    <property type="project" value="TreeGrafter"/>
</dbReference>
<dbReference type="OrthoDB" id="9808602at2"/>
<dbReference type="PANTHER" id="PTHR30576">
    <property type="entry name" value="COLANIC BIOSYNTHESIS UDP-GLUCOSE LIPID CARRIER TRANSFERASE"/>
    <property type="match status" value="1"/>
</dbReference>
<evidence type="ECO:0000256" key="6">
    <source>
        <dbReference type="ARBA" id="ARBA00023136"/>
    </source>
</evidence>
<feature type="transmembrane region" description="Helical" evidence="7">
    <location>
        <begin position="53"/>
        <end position="74"/>
    </location>
</feature>
<protein>
    <submittedName>
        <fullName evidence="9">Colanic biosynthesis UDP-glucose lipid carrier transferase</fullName>
    </submittedName>
</protein>
<dbReference type="InterPro" id="IPR017475">
    <property type="entry name" value="EPS_sugar_tfrase"/>
</dbReference>
<evidence type="ECO:0000313" key="10">
    <source>
        <dbReference type="Proteomes" id="UP000006552"/>
    </source>
</evidence>
<dbReference type="EMBL" id="CR555306">
    <property type="protein sequence ID" value="CAI06963.1"/>
    <property type="molecule type" value="Genomic_DNA"/>
</dbReference>
<keyword evidence="4 7" id="KW-0812">Transmembrane</keyword>
<keyword evidence="5 7" id="KW-1133">Transmembrane helix</keyword>
<dbReference type="NCBIfam" id="TIGR03023">
    <property type="entry name" value="WcaJ_sugtrans"/>
    <property type="match status" value="1"/>
</dbReference>
<dbReference type="NCBIfam" id="TIGR03025">
    <property type="entry name" value="EPS_sugtrans"/>
    <property type="match status" value="1"/>
</dbReference>
<dbReference type="KEGG" id="eba:ebA1531"/>
<comment type="similarity">
    <text evidence="2">Belongs to the bacterial sugar transferase family.</text>
</comment>
<name>Q5P6U8_AROAE</name>
<evidence type="ECO:0000256" key="2">
    <source>
        <dbReference type="ARBA" id="ARBA00006464"/>
    </source>
</evidence>
<sequence>MNRQNPNRSLLRDGHALSVYGLKAADVLVVGTAGTLAHVLRFGGTDVLGPTRYLYAMLASVLLTLAVFSELGVYRTWRAGSRSAMYGRLFLGWVVVLGVLASISYLSKTGEDFSRLWFAYWAGIGLVGLVAVRLLGRTLLQALHQYGLGVRRVAIVGPADAVKSVRQRVSSLPWVGFQVVALCTPDSVPDVENSGALPHVPDLKTLSASVEAQRIDEIWLTWPMREEAHIRTATQLLSDSVVNIRWIPDIFSFRLINHGVTELAGMPMLDLSVTPISGINWLVKEVEDKVLASLILAMISPILLIVAIGVKLSSPGPVLFKQVRHGWDGRRIEVWKFRSMKTHDEASGQVTQAKRGDNRITRFGAFLRKTSLDELPQFFNVLQGRMSIVGPRPHAVAHNEQYKQLIPHYLQRHRMKPGITGWAQVNGLRGETDTLDKMRARVEYDLYYIEHWSVWFDLRIIAQTALKMFFDRSAY</sequence>
<dbReference type="Pfam" id="PF13727">
    <property type="entry name" value="CoA_binding_3"/>
    <property type="match status" value="1"/>
</dbReference>
<dbReference type="GO" id="GO:0009242">
    <property type="term" value="P:colanic acid biosynthetic process"/>
    <property type="evidence" value="ECO:0007669"/>
    <property type="project" value="TreeGrafter"/>
</dbReference>
<accession>Q5P6U8</accession>
<dbReference type="Proteomes" id="UP000006552">
    <property type="component" value="Chromosome"/>
</dbReference>
<evidence type="ECO:0000256" key="7">
    <source>
        <dbReference type="SAM" id="Phobius"/>
    </source>
</evidence>
<keyword evidence="3 9" id="KW-0808">Transferase</keyword>
<feature type="transmembrane region" description="Helical" evidence="7">
    <location>
        <begin position="86"/>
        <end position="106"/>
    </location>
</feature>
<dbReference type="InterPro" id="IPR003362">
    <property type="entry name" value="Bact_transf"/>
</dbReference>
<dbReference type="eggNOG" id="COG2148">
    <property type="taxonomic scope" value="Bacteria"/>
</dbReference>
<evidence type="ECO:0000313" key="9">
    <source>
        <dbReference type="EMBL" id="CAI06963.1"/>
    </source>
</evidence>
<evidence type="ECO:0000259" key="8">
    <source>
        <dbReference type="Pfam" id="PF02397"/>
    </source>
</evidence>
<keyword evidence="6 7" id="KW-0472">Membrane</keyword>
<feature type="domain" description="Bacterial sugar transferase" evidence="8">
    <location>
        <begin position="284"/>
        <end position="469"/>
    </location>
</feature>
<keyword evidence="10" id="KW-1185">Reference proteome</keyword>
<feature type="transmembrane region" description="Helical" evidence="7">
    <location>
        <begin position="290"/>
        <end position="310"/>
    </location>
</feature>
<dbReference type="Gene3D" id="3.40.50.720">
    <property type="entry name" value="NAD(P)-binding Rossmann-like Domain"/>
    <property type="match status" value="1"/>
</dbReference>
<feature type="transmembrane region" description="Helical" evidence="7">
    <location>
        <begin position="118"/>
        <end position="136"/>
    </location>
</feature>
<comment type="subcellular location">
    <subcellularLocation>
        <location evidence="1">Membrane</location>
        <topology evidence="1">Multi-pass membrane protein</topology>
    </subcellularLocation>
</comment>
<evidence type="ECO:0000256" key="4">
    <source>
        <dbReference type="ARBA" id="ARBA00022692"/>
    </source>
</evidence>
<organism evidence="9 10">
    <name type="scientific">Aromatoleum aromaticum (strain DSM 19018 / LMG 30748 / EbN1)</name>
    <name type="common">Azoarcus sp. (strain EbN1)</name>
    <dbReference type="NCBI Taxonomy" id="76114"/>
    <lineage>
        <taxon>Bacteria</taxon>
        <taxon>Pseudomonadati</taxon>
        <taxon>Pseudomonadota</taxon>
        <taxon>Betaproteobacteria</taxon>
        <taxon>Rhodocyclales</taxon>
        <taxon>Rhodocyclaceae</taxon>
        <taxon>Aromatoleum</taxon>
    </lineage>
</organism>
<dbReference type="AlphaFoldDB" id="Q5P6U8"/>
<dbReference type="RefSeq" id="WP_011236689.1">
    <property type="nucleotide sequence ID" value="NC_006513.1"/>
</dbReference>
<dbReference type="InterPro" id="IPR017473">
    <property type="entry name" value="Undecaprenyl-P_gluc_Ptfrase"/>
</dbReference>
<dbReference type="PANTHER" id="PTHR30576:SF21">
    <property type="entry name" value="UDP-GLUCOSE:UNDECAPRENYL-PHOSPHATE GLUCOSE-1-PHOSPHATE TRANSFERASE"/>
    <property type="match status" value="1"/>
</dbReference>
<dbReference type="Pfam" id="PF02397">
    <property type="entry name" value="Bac_transf"/>
    <property type="match status" value="1"/>
</dbReference>